<dbReference type="InterPro" id="IPR003565">
    <property type="entry name" value="Tetra_PHTase"/>
</dbReference>
<dbReference type="EMBL" id="MFKH01000002">
    <property type="protein sequence ID" value="OGG37785.1"/>
    <property type="molecule type" value="Genomic_DNA"/>
</dbReference>
<evidence type="ECO:0000259" key="7">
    <source>
        <dbReference type="PROSITE" id="PS51462"/>
    </source>
</evidence>
<evidence type="ECO:0000256" key="4">
    <source>
        <dbReference type="ARBA" id="ARBA00022801"/>
    </source>
</evidence>
<dbReference type="Pfam" id="PF00293">
    <property type="entry name" value="NUDIX"/>
    <property type="match status" value="1"/>
</dbReference>
<evidence type="ECO:0000256" key="3">
    <source>
        <dbReference type="ARBA" id="ARBA00022741"/>
    </source>
</evidence>
<keyword evidence="4 6" id="KW-0378">Hydrolase</keyword>
<dbReference type="PRINTS" id="PR00502">
    <property type="entry name" value="NUDIXFAMILY"/>
</dbReference>
<dbReference type="InterPro" id="IPR020084">
    <property type="entry name" value="NUDIX_hydrolase_CS"/>
</dbReference>
<dbReference type="GO" id="GO:0000166">
    <property type="term" value="F:nucleotide binding"/>
    <property type="evidence" value="ECO:0007669"/>
    <property type="project" value="UniProtKB-KW"/>
</dbReference>
<proteinExistence type="inferred from homology"/>
<comment type="similarity">
    <text evidence="1 6">Belongs to the Nudix hydrolase family.</text>
</comment>
<dbReference type="Proteomes" id="UP000176273">
    <property type="component" value="Unassembled WGS sequence"/>
</dbReference>
<evidence type="ECO:0000256" key="5">
    <source>
        <dbReference type="ARBA" id="ARBA00032644"/>
    </source>
</evidence>
<evidence type="ECO:0000313" key="8">
    <source>
        <dbReference type="EMBL" id="OGG37785.1"/>
    </source>
</evidence>
<dbReference type="SUPFAM" id="SSF55811">
    <property type="entry name" value="Nudix"/>
    <property type="match status" value="1"/>
</dbReference>
<dbReference type="InterPro" id="IPR051325">
    <property type="entry name" value="Nudix_hydrolase_domain"/>
</dbReference>
<feature type="domain" description="Nudix hydrolase" evidence="7">
    <location>
        <begin position="1"/>
        <end position="134"/>
    </location>
</feature>
<evidence type="ECO:0000256" key="1">
    <source>
        <dbReference type="ARBA" id="ARBA00005582"/>
    </source>
</evidence>
<keyword evidence="3" id="KW-0547">Nucleotide-binding</keyword>
<dbReference type="PANTHER" id="PTHR21340">
    <property type="entry name" value="DIADENOSINE 5,5-P1,P4-TETRAPHOSPHATE PYROPHOSPHOHYDROLASE MUTT"/>
    <property type="match status" value="1"/>
</dbReference>
<dbReference type="PROSITE" id="PS51462">
    <property type="entry name" value="NUDIX"/>
    <property type="match status" value="1"/>
</dbReference>
<gene>
    <name evidence="8" type="ORF">A2110_00385</name>
</gene>
<reference evidence="8 9" key="1">
    <citation type="journal article" date="2016" name="Nat. Commun.">
        <title>Thousands of microbial genomes shed light on interconnected biogeochemical processes in an aquifer system.</title>
        <authorList>
            <person name="Anantharaman K."/>
            <person name="Brown C.T."/>
            <person name="Hug L.A."/>
            <person name="Sharon I."/>
            <person name="Castelle C.J."/>
            <person name="Probst A.J."/>
            <person name="Thomas B.C."/>
            <person name="Singh A."/>
            <person name="Wilkins M.J."/>
            <person name="Karaoz U."/>
            <person name="Brodie E.L."/>
            <person name="Williams K.H."/>
            <person name="Hubbard S.S."/>
            <person name="Banfield J.F."/>
        </authorList>
    </citation>
    <scope>NUCLEOTIDE SEQUENCE [LARGE SCALE GENOMIC DNA]</scope>
</reference>
<organism evidence="8 9">
    <name type="scientific">Candidatus Jorgensenbacteria bacterium GWA1_54_12</name>
    <dbReference type="NCBI Taxonomy" id="1798468"/>
    <lineage>
        <taxon>Bacteria</taxon>
        <taxon>Candidatus Joergenseniibacteriota</taxon>
    </lineage>
</organism>
<dbReference type="InterPro" id="IPR015797">
    <property type="entry name" value="NUDIX_hydrolase-like_dom_sf"/>
</dbReference>
<comment type="caution">
    <text evidence="8">The sequence shown here is derived from an EMBL/GenBank/DDBJ whole genome shotgun (WGS) entry which is preliminary data.</text>
</comment>
<dbReference type="STRING" id="1798468.A2110_00385"/>
<dbReference type="GO" id="GO:0004081">
    <property type="term" value="F:bis(5'-nucleosyl)-tetraphosphatase (asymmetrical) activity"/>
    <property type="evidence" value="ECO:0007669"/>
    <property type="project" value="TreeGrafter"/>
</dbReference>
<dbReference type="AlphaFoldDB" id="A0A1F6BLI1"/>
<protein>
    <recommendedName>
        <fullName evidence="2">Bis(5'-nucleosyl)-tetraphosphatase [asymmetrical]</fullName>
    </recommendedName>
    <alternativeName>
        <fullName evidence="5">Diadenosine 5',5'''-P1,P4-tetraphosphate asymmetrical hydrolase</fullName>
    </alternativeName>
</protein>
<dbReference type="PANTHER" id="PTHR21340:SF0">
    <property type="entry name" value="BIS(5'-NUCLEOSYL)-TETRAPHOSPHATASE [ASYMMETRICAL]"/>
    <property type="match status" value="1"/>
</dbReference>
<dbReference type="GO" id="GO:0006754">
    <property type="term" value="P:ATP biosynthetic process"/>
    <property type="evidence" value="ECO:0007669"/>
    <property type="project" value="TreeGrafter"/>
</dbReference>
<dbReference type="GO" id="GO:0006167">
    <property type="term" value="P:AMP biosynthetic process"/>
    <property type="evidence" value="ECO:0007669"/>
    <property type="project" value="TreeGrafter"/>
</dbReference>
<dbReference type="Gene3D" id="3.90.79.10">
    <property type="entry name" value="Nucleoside Triphosphate Pyrophosphohydrolase"/>
    <property type="match status" value="1"/>
</dbReference>
<dbReference type="PROSITE" id="PS00893">
    <property type="entry name" value="NUDIX_BOX"/>
    <property type="match status" value="1"/>
</dbReference>
<sequence length="144" mass="16511">MKQISSGIIIYRRTSQGVLFLLLYHGGKYWGFPKGGIEEEERAKETALREVREETGIAARDLTFRPQFHAQDRYTFKSGGGTGYKTVIYFLAESRSARVTISPREHRGYGWFTFKEAMDTVPHKNLQRNLEKANEFVSGEKKGV</sequence>
<dbReference type="InterPro" id="IPR000086">
    <property type="entry name" value="NUDIX_hydrolase_dom"/>
</dbReference>
<evidence type="ECO:0000313" key="9">
    <source>
        <dbReference type="Proteomes" id="UP000176273"/>
    </source>
</evidence>
<evidence type="ECO:0000256" key="6">
    <source>
        <dbReference type="RuleBase" id="RU003476"/>
    </source>
</evidence>
<dbReference type="CDD" id="cd03428">
    <property type="entry name" value="NUDIX_Ap4A_Nudt2"/>
    <property type="match status" value="1"/>
</dbReference>
<accession>A0A1F6BLI1</accession>
<evidence type="ECO:0000256" key="2">
    <source>
        <dbReference type="ARBA" id="ARBA00018911"/>
    </source>
</evidence>
<dbReference type="InterPro" id="IPR020476">
    <property type="entry name" value="Nudix_hydrolase"/>
</dbReference>
<name>A0A1F6BLI1_9BACT</name>